<keyword evidence="3" id="KW-1185">Reference proteome</keyword>
<gene>
    <name evidence="2" type="ORF">ACFPJ6_02505</name>
</gene>
<dbReference type="InterPro" id="IPR022292">
    <property type="entry name" value="CHP03843"/>
</dbReference>
<comment type="caution">
    <text evidence="2">The sequence shown here is derived from an EMBL/GenBank/DDBJ whole genome shotgun (WGS) entry which is preliminary data.</text>
</comment>
<dbReference type="Proteomes" id="UP001596122">
    <property type="component" value="Unassembled WGS sequence"/>
</dbReference>
<evidence type="ECO:0000313" key="2">
    <source>
        <dbReference type="EMBL" id="MFC5379652.1"/>
    </source>
</evidence>
<accession>A0ABW0GIZ6</accession>
<protein>
    <submittedName>
        <fullName evidence="2">SCO1664 family protein</fullName>
    </submittedName>
</protein>
<evidence type="ECO:0000256" key="1">
    <source>
        <dbReference type="SAM" id="MobiDB-lite"/>
    </source>
</evidence>
<organism evidence="2 3">
    <name type="scientific">Aquipuribacter nitratireducens</name>
    <dbReference type="NCBI Taxonomy" id="650104"/>
    <lineage>
        <taxon>Bacteria</taxon>
        <taxon>Bacillati</taxon>
        <taxon>Actinomycetota</taxon>
        <taxon>Actinomycetes</taxon>
        <taxon>Micrococcales</taxon>
        <taxon>Intrasporangiaceae</taxon>
        <taxon>Aquipuribacter</taxon>
    </lineage>
</organism>
<proteinExistence type="predicted"/>
<dbReference type="EMBL" id="JBHSLD010000004">
    <property type="protein sequence ID" value="MFC5379652.1"/>
    <property type="molecule type" value="Genomic_DNA"/>
</dbReference>
<reference evidence="3" key="1">
    <citation type="journal article" date="2019" name="Int. J. Syst. Evol. Microbiol.">
        <title>The Global Catalogue of Microorganisms (GCM) 10K type strain sequencing project: providing services to taxonomists for standard genome sequencing and annotation.</title>
        <authorList>
            <consortium name="The Broad Institute Genomics Platform"/>
            <consortium name="The Broad Institute Genome Sequencing Center for Infectious Disease"/>
            <person name="Wu L."/>
            <person name="Ma J."/>
        </authorList>
    </citation>
    <scope>NUCLEOTIDE SEQUENCE [LARGE SCALE GENOMIC DNA]</scope>
    <source>
        <strain evidence="3">CCUG 43114</strain>
    </source>
</reference>
<name>A0ABW0GIZ6_9MICO</name>
<evidence type="ECO:0000313" key="3">
    <source>
        <dbReference type="Proteomes" id="UP001596122"/>
    </source>
</evidence>
<sequence length="277" mass="29563">MPPRQRVPALTSAPGEGPSPEQLLRHGEVSVLGRIVSASNATLLVEVALDGAVARAVYKPVRGERPLWDFPHGTLADREVATHLVSEALGWGTVPLTVMREEAPFGRGSIQLWVEEREDDALVDVVAPDAVPEGWWTVLEAEGVAGEPVLLCHADVPGLRRTAVLDVVVNNADRKGGHVLHALDGGVRGVDHGLTFHVEDKLRTVLWGWAGEPLAGEDRVAVEQLLGRLGGALGDSLATHLRDEEVAATLERACALLESGEMPGPGGRWPAIPWPAF</sequence>
<feature type="region of interest" description="Disordered" evidence="1">
    <location>
        <begin position="1"/>
        <end position="22"/>
    </location>
</feature>
<dbReference type="NCBIfam" id="TIGR03843">
    <property type="entry name" value="SCO1664 family protein"/>
    <property type="match status" value="1"/>
</dbReference>
<dbReference type="RefSeq" id="WP_340268870.1">
    <property type="nucleotide sequence ID" value="NZ_JBBEOG010000003.1"/>
</dbReference>